<dbReference type="PANTHER" id="PTHR33164">
    <property type="entry name" value="TRANSCRIPTIONAL REGULATOR, MARR FAMILY"/>
    <property type="match status" value="1"/>
</dbReference>
<dbReference type="InterPro" id="IPR023187">
    <property type="entry name" value="Tscrpt_reg_MarR-type_CS"/>
</dbReference>
<keyword evidence="7" id="KW-1185">Reference proteome</keyword>
<dbReference type="GO" id="GO:0003677">
    <property type="term" value="F:DNA binding"/>
    <property type="evidence" value="ECO:0007669"/>
    <property type="project" value="UniProtKB-KW"/>
</dbReference>
<dbReference type="SMART" id="SM00347">
    <property type="entry name" value="HTH_MARR"/>
    <property type="match status" value="1"/>
</dbReference>
<dbReference type="PANTHER" id="PTHR33164:SF5">
    <property type="entry name" value="ORGANIC HYDROPEROXIDE RESISTANCE TRANSCRIPTIONAL REGULATOR"/>
    <property type="match status" value="1"/>
</dbReference>
<evidence type="ECO:0000256" key="2">
    <source>
        <dbReference type="ARBA" id="ARBA00023015"/>
    </source>
</evidence>
<dbReference type="EMBL" id="AP019782">
    <property type="protein sequence ID" value="BBL71534.1"/>
    <property type="molecule type" value="Genomic_DNA"/>
</dbReference>
<dbReference type="KEGG" id="moz:MoryE10_21400"/>
<accession>A0A8D5AK84</accession>
<evidence type="ECO:0000256" key="1">
    <source>
        <dbReference type="ARBA" id="ARBA00004496"/>
    </source>
</evidence>
<evidence type="ECO:0000313" key="6">
    <source>
        <dbReference type="EMBL" id="BBL71534.1"/>
    </source>
</evidence>
<evidence type="ECO:0000256" key="4">
    <source>
        <dbReference type="ARBA" id="ARBA00023163"/>
    </source>
</evidence>
<name>A0A8D5AK84_9GAMM</name>
<dbReference type="SUPFAM" id="SSF46785">
    <property type="entry name" value="Winged helix' DNA-binding domain"/>
    <property type="match status" value="1"/>
</dbReference>
<dbReference type="PROSITE" id="PS50995">
    <property type="entry name" value="HTH_MARR_2"/>
    <property type="match status" value="1"/>
</dbReference>
<proteinExistence type="predicted"/>
<protein>
    <submittedName>
        <fullName evidence="6">Transcriptional regulator</fullName>
    </submittedName>
</protein>
<dbReference type="PRINTS" id="PR00598">
    <property type="entry name" value="HTHMARR"/>
</dbReference>
<dbReference type="InterPro" id="IPR036390">
    <property type="entry name" value="WH_DNA-bd_sf"/>
</dbReference>
<dbReference type="AlphaFoldDB" id="A0A8D5AK84"/>
<dbReference type="RefSeq" id="WP_054772946.1">
    <property type="nucleotide sequence ID" value="NZ_AP019782.1"/>
</dbReference>
<gene>
    <name evidence="6" type="ORF">MoryE10_21400</name>
</gene>
<dbReference type="InterPro" id="IPR036388">
    <property type="entry name" value="WH-like_DNA-bd_sf"/>
</dbReference>
<evidence type="ECO:0000259" key="5">
    <source>
        <dbReference type="PROSITE" id="PS50995"/>
    </source>
</evidence>
<dbReference type="Gene3D" id="1.10.10.10">
    <property type="entry name" value="Winged helix-like DNA-binding domain superfamily/Winged helix DNA-binding domain"/>
    <property type="match status" value="1"/>
</dbReference>
<reference evidence="6" key="1">
    <citation type="submission" date="2019-06" db="EMBL/GenBank/DDBJ databases">
        <title>Complete genome sequence of Methylogaea oryzae strain JCM16910.</title>
        <authorList>
            <person name="Asakawa S."/>
        </authorList>
    </citation>
    <scope>NUCLEOTIDE SEQUENCE</scope>
    <source>
        <strain evidence="6">E10</strain>
    </source>
</reference>
<organism evidence="6 7">
    <name type="scientific">Methylogaea oryzae</name>
    <dbReference type="NCBI Taxonomy" id="1295382"/>
    <lineage>
        <taxon>Bacteria</taxon>
        <taxon>Pseudomonadati</taxon>
        <taxon>Pseudomonadota</taxon>
        <taxon>Gammaproteobacteria</taxon>
        <taxon>Methylococcales</taxon>
        <taxon>Methylococcaceae</taxon>
        <taxon>Methylogaea</taxon>
    </lineage>
</organism>
<dbReference type="PROSITE" id="PS01117">
    <property type="entry name" value="HTH_MARR_1"/>
    <property type="match status" value="1"/>
</dbReference>
<dbReference type="InterPro" id="IPR000835">
    <property type="entry name" value="HTH_MarR-typ"/>
</dbReference>
<keyword evidence="3" id="KW-0238">DNA-binding</keyword>
<comment type="subcellular location">
    <subcellularLocation>
        <location evidence="1">Cytoplasm</location>
    </subcellularLocation>
</comment>
<keyword evidence="4" id="KW-0804">Transcription</keyword>
<dbReference type="Proteomes" id="UP000824988">
    <property type="component" value="Chromosome"/>
</dbReference>
<dbReference type="GO" id="GO:0003700">
    <property type="term" value="F:DNA-binding transcription factor activity"/>
    <property type="evidence" value="ECO:0007669"/>
    <property type="project" value="InterPro"/>
</dbReference>
<sequence>MDAASIYEYLERISHLLRADARRTDSGAGLQPVQLEALHYLSLCNQYSNTPAAVADYLGLTKGTVSQTLQVLESNGYVEKQPDAKDRRVVHLLLTEEGRELVASAIPPKTLRGGIDSLSENARQQLGATLRFLLEAMQRENRRRPFGVCRTCRHNTDLGGDSFRCELTGGTLTAVDVTRICREHQPGHIRPSL</sequence>
<feature type="domain" description="HTH marR-type" evidence="5">
    <location>
        <begin position="3"/>
        <end position="135"/>
    </location>
</feature>
<dbReference type="GO" id="GO:0005737">
    <property type="term" value="C:cytoplasm"/>
    <property type="evidence" value="ECO:0007669"/>
    <property type="project" value="UniProtKB-SubCell"/>
</dbReference>
<dbReference type="GO" id="GO:0006950">
    <property type="term" value="P:response to stress"/>
    <property type="evidence" value="ECO:0007669"/>
    <property type="project" value="TreeGrafter"/>
</dbReference>
<evidence type="ECO:0000313" key="7">
    <source>
        <dbReference type="Proteomes" id="UP000824988"/>
    </source>
</evidence>
<keyword evidence="2" id="KW-0805">Transcription regulation</keyword>
<dbReference type="Pfam" id="PF12802">
    <property type="entry name" value="MarR_2"/>
    <property type="match status" value="1"/>
</dbReference>
<evidence type="ECO:0000256" key="3">
    <source>
        <dbReference type="ARBA" id="ARBA00023125"/>
    </source>
</evidence>
<dbReference type="InterPro" id="IPR039422">
    <property type="entry name" value="MarR/SlyA-like"/>
</dbReference>